<proteinExistence type="predicted"/>
<protein>
    <submittedName>
        <fullName evidence="1">Uncharacterized protein</fullName>
    </submittedName>
</protein>
<accession>A0A5N6K8B1</accession>
<sequence>MRIPNSKSSSLFQSQNLTSLDDGISETQTVISIDVGSIKPLPNSPWHSFSKYADDAAHVKAASQPRIISASITQEHGDGAGPHRAWTQESAFVPRVLTVSTSGSLAAAYSCV</sequence>
<name>A0A5N6K8B1_MONLA</name>
<dbReference type="AlphaFoldDB" id="A0A5N6K8B1"/>
<gene>
    <name evidence="1" type="ORF">EYC80_001139</name>
</gene>
<evidence type="ECO:0000313" key="1">
    <source>
        <dbReference type="EMBL" id="KAB8299005.1"/>
    </source>
</evidence>
<dbReference type="Proteomes" id="UP000326757">
    <property type="component" value="Unassembled WGS sequence"/>
</dbReference>
<comment type="caution">
    <text evidence="1">The sequence shown here is derived from an EMBL/GenBank/DDBJ whole genome shotgun (WGS) entry which is preliminary data.</text>
</comment>
<organism evidence="1 2">
    <name type="scientific">Monilinia laxa</name>
    <name type="common">Brown rot fungus</name>
    <name type="synonym">Sclerotinia laxa</name>
    <dbReference type="NCBI Taxonomy" id="61186"/>
    <lineage>
        <taxon>Eukaryota</taxon>
        <taxon>Fungi</taxon>
        <taxon>Dikarya</taxon>
        <taxon>Ascomycota</taxon>
        <taxon>Pezizomycotina</taxon>
        <taxon>Leotiomycetes</taxon>
        <taxon>Helotiales</taxon>
        <taxon>Sclerotiniaceae</taxon>
        <taxon>Monilinia</taxon>
    </lineage>
</organism>
<keyword evidence="2" id="KW-1185">Reference proteome</keyword>
<dbReference type="EMBL" id="VIGI01000006">
    <property type="protein sequence ID" value="KAB8299005.1"/>
    <property type="molecule type" value="Genomic_DNA"/>
</dbReference>
<reference evidence="1 2" key="1">
    <citation type="submission" date="2019-06" db="EMBL/GenBank/DDBJ databases">
        <title>Genome Sequence of the Brown Rot Fungal Pathogen Monilinia laxa.</title>
        <authorList>
            <person name="De Miccolis Angelini R.M."/>
            <person name="Landi L."/>
            <person name="Abate D."/>
            <person name="Pollastro S."/>
            <person name="Romanazzi G."/>
            <person name="Faretra F."/>
        </authorList>
    </citation>
    <scope>NUCLEOTIDE SEQUENCE [LARGE SCALE GENOMIC DNA]</scope>
    <source>
        <strain evidence="1 2">Mlax316</strain>
    </source>
</reference>
<evidence type="ECO:0000313" key="2">
    <source>
        <dbReference type="Proteomes" id="UP000326757"/>
    </source>
</evidence>